<dbReference type="PANTHER" id="PTHR43433">
    <property type="entry name" value="HYDROLASE, ALPHA/BETA FOLD FAMILY PROTEIN"/>
    <property type="match status" value="1"/>
</dbReference>
<proteinExistence type="predicted"/>
<dbReference type="Proteomes" id="UP000278143">
    <property type="component" value="Unassembled WGS sequence"/>
</dbReference>
<dbReference type="InterPro" id="IPR050471">
    <property type="entry name" value="AB_hydrolase"/>
</dbReference>
<dbReference type="PANTHER" id="PTHR43433:SF5">
    <property type="entry name" value="AB HYDROLASE-1 DOMAIN-CONTAINING PROTEIN"/>
    <property type="match status" value="1"/>
</dbReference>
<dbReference type="SUPFAM" id="SSF53474">
    <property type="entry name" value="alpha/beta-Hydrolases"/>
    <property type="match status" value="1"/>
</dbReference>
<evidence type="ECO:0000313" key="2">
    <source>
        <dbReference type="EMBL" id="RKP24093.1"/>
    </source>
</evidence>
<dbReference type="AlphaFoldDB" id="A0A4P9YVK1"/>
<name>A0A4P9YVK1_9FUNG</name>
<dbReference type="Pfam" id="PF00561">
    <property type="entry name" value="Abhydrolase_1"/>
    <property type="match status" value="1"/>
</dbReference>
<feature type="domain" description="AB hydrolase-1" evidence="1">
    <location>
        <begin position="24"/>
        <end position="271"/>
    </location>
</feature>
<reference evidence="3" key="1">
    <citation type="journal article" date="2018" name="Nat. Microbiol.">
        <title>Leveraging single-cell genomics to expand the fungal tree of life.</title>
        <authorList>
            <person name="Ahrendt S.R."/>
            <person name="Quandt C.A."/>
            <person name="Ciobanu D."/>
            <person name="Clum A."/>
            <person name="Salamov A."/>
            <person name="Andreopoulos B."/>
            <person name="Cheng J.F."/>
            <person name="Woyke T."/>
            <person name="Pelin A."/>
            <person name="Henrissat B."/>
            <person name="Reynolds N.K."/>
            <person name="Benny G.L."/>
            <person name="Smith M.E."/>
            <person name="James T.Y."/>
            <person name="Grigoriev I.V."/>
        </authorList>
    </citation>
    <scope>NUCLEOTIDE SEQUENCE [LARGE SCALE GENOMIC DNA]</scope>
    <source>
        <strain evidence="3">Benny S71-1</strain>
    </source>
</reference>
<keyword evidence="2" id="KW-0378">Hydrolase</keyword>
<gene>
    <name evidence="2" type="ORF">SYNPS1DRAFT_17648</name>
</gene>
<keyword evidence="3" id="KW-1185">Reference proteome</keyword>
<evidence type="ECO:0000259" key="1">
    <source>
        <dbReference type="Pfam" id="PF00561"/>
    </source>
</evidence>
<organism evidence="2 3">
    <name type="scientific">Syncephalis pseudoplumigaleata</name>
    <dbReference type="NCBI Taxonomy" id="1712513"/>
    <lineage>
        <taxon>Eukaryota</taxon>
        <taxon>Fungi</taxon>
        <taxon>Fungi incertae sedis</taxon>
        <taxon>Zoopagomycota</taxon>
        <taxon>Zoopagomycotina</taxon>
        <taxon>Zoopagomycetes</taxon>
        <taxon>Zoopagales</taxon>
        <taxon>Piptocephalidaceae</taxon>
        <taxon>Syncephalis</taxon>
    </lineage>
</organism>
<dbReference type="OrthoDB" id="19657at2759"/>
<evidence type="ECO:0000313" key="3">
    <source>
        <dbReference type="Proteomes" id="UP000278143"/>
    </source>
</evidence>
<dbReference type="GO" id="GO:0016787">
    <property type="term" value="F:hydrolase activity"/>
    <property type="evidence" value="ECO:0007669"/>
    <property type="project" value="UniProtKB-KW"/>
</dbReference>
<sequence length="293" mass="32277">MVAADRLPKPLSLSYKLMGSGSQRVLLIMGLSAAGDAWLPQATFIAKHDFQVCIFDNRGVGYSVSSSRANMTYSTKEMAHDTRELLDHIGWSSNVHVVGVSMGGMIALELTSTYPAYVASLCLTSSHAGMTMPPITGVVTLPRILMMTDIEKRIKAQCTMLFPKAWLEQPSKDDPSQTNEERMIALFKERVVHTPLQPLNGVLGQLSAVMRHHVGRERLQKIRETGIPILVCTGTEDNLVRPSNSHFMAEVLGARLVVFDGCGHLISLQEPERYNQLLVEHFQSVQSSAKTSS</sequence>
<dbReference type="InterPro" id="IPR029058">
    <property type="entry name" value="AB_hydrolase_fold"/>
</dbReference>
<dbReference type="EMBL" id="KZ990452">
    <property type="protein sequence ID" value="RKP24093.1"/>
    <property type="molecule type" value="Genomic_DNA"/>
</dbReference>
<dbReference type="InterPro" id="IPR000073">
    <property type="entry name" value="AB_hydrolase_1"/>
</dbReference>
<protein>
    <submittedName>
        <fullName evidence="2">Alpha/Beta hydrolase protein</fullName>
    </submittedName>
</protein>
<accession>A0A4P9YVK1</accession>
<dbReference type="Gene3D" id="3.40.50.1820">
    <property type="entry name" value="alpha/beta hydrolase"/>
    <property type="match status" value="1"/>
</dbReference>